<protein>
    <submittedName>
        <fullName evidence="6">LysR family transcriptional regulator</fullName>
    </submittedName>
</protein>
<dbReference type="Pfam" id="PF03466">
    <property type="entry name" value="LysR_substrate"/>
    <property type="match status" value="1"/>
</dbReference>
<evidence type="ECO:0000259" key="5">
    <source>
        <dbReference type="PROSITE" id="PS50931"/>
    </source>
</evidence>
<dbReference type="InterPro" id="IPR036390">
    <property type="entry name" value="WH_DNA-bd_sf"/>
</dbReference>
<comment type="similarity">
    <text evidence="1">Belongs to the LysR transcriptional regulatory family.</text>
</comment>
<dbReference type="EMBL" id="CP085083">
    <property type="protein sequence ID" value="WDZ50218.1"/>
    <property type="molecule type" value="Genomic_DNA"/>
</dbReference>
<dbReference type="Gene3D" id="1.10.10.10">
    <property type="entry name" value="Winged helix-like DNA-binding domain superfamily/Winged helix DNA-binding domain"/>
    <property type="match status" value="1"/>
</dbReference>
<sequence length="306" mass="34129">MSSPTIKQLEAFYWAATCVNFAVAAQRLHISVSSLSQRIHELECVLDHQLFDRSGHRAVLTEDGERLLSMASKVLEAVITLQTTFTNKNDPKGLNGRLKFGVGELSALTWLPKFIAIAQKEHPLLHLEPYVDVGAVLERKLDAGELDFAIMAGRSSKSSILSQSIMKADFVWMIAEPLLDQTSPQDLMSLLTQHTLVTLPAGAGTTRILDDWLLTQNIHEIKRITCNNWSAVAGMIREGVGIGFLPKGWMENGVGTTLIQLESDPPLPSLHYAFQWRRGDIRNIIPTMQTLVREHINFSLRPNDIL</sequence>
<dbReference type="GO" id="GO:0000976">
    <property type="term" value="F:transcription cis-regulatory region binding"/>
    <property type="evidence" value="ECO:0007669"/>
    <property type="project" value="TreeGrafter"/>
</dbReference>
<evidence type="ECO:0000256" key="2">
    <source>
        <dbReference type="ARBA" id="ARBA00023015"/>
    </source>
</evidence>
<evidence type="ECO:0000256" key="3">
    <source>
        <dbReference type="ARBA" id="ARBA00023125"/>
    </source>
</evidence>
<evidence type="ECO:0000313" key="6">
    <source>
        <dbReference type="EMBL" id="WDZ50218.1"/>
    </source>
</evidence>
<dbReference type="InterPro" id="IPR036388">
    <property type="entry name" value="WH-like_DNA-bd_sf"/>
</dbReference>
<dbReference type="SUPFAM" id="SSF53850">
    <property type="entry name" value="Periplasmic binding protein-like II"/>
    <property type="match status" value="1"/>
</dbReference>
<gene>
    <name evidence="6" type="ORF">LF296_12895</name>
</gene>
<keyword evidence="3" id="KW-0238">DNA-binding</keyword>
<feature type="domain" description="HTH lysR-type" evidence="5">
    <location>
        <begin position="4"/>
        <end position="61"/>
    </location>
</feature>
<keyword evidence="2" id="KW-0805">Transcription regulation</keyword>
<dbReference type="PANTHER" id="PTHR30126">
    <property type="entry name" value="HTH-TYPE TRANSCRIPTIONAL REGULATOR"/>
    <property type="match status" value="1"/>
</dbReference>
<evidence type="ECO:0000313" key="7">
    <source>
        <dbReference type="Proteomes" id="UP001199528"/>
    </source>
</evidence>
<proteinExistence type="inferred from homology"/>
<reference evidence="6" key="2">
    <citation type="submission" date="2023-02" db="EMBL/GenBank/DDBJ databases">
        <authorList>
            <person name="Huang Y."/>
            <person name="Zhang Y."/>
            <person name="Zhang T."/>
            <person name="Wang J."/>
        </authorList>
    </citation>
    <scope>NUCLEOTIDE SEQUENCE</scope>
    <source>
        <strain evidence="6">KJ-1</strain>
    </source>
</reference>
<dbReference type="KEGG" id="aviv:LF296_12895"/>
<evidence type="ECO:0000256" key="1">
    <source>
        <dbReference type="ARBA" id="ARBA00009437"/>
    </source>
</evidence>
<dbReference type="PANTHER" id="PTHR30126:SF94">
    <property type="entry name" value="LYSR FAMILY TRANSCRIPTIONAL REGULATOR"/>
    <property type="match status" value="1"/>
</dbReference>
<dbReference type="InterPro" id="IPR005119">
    <property type="entry name" value="LysR_subst-bd"/>
</dbReference>
<reference evidence="6" key="1">
    <citation type="journal article" date="2022" name="Front Environ Sci">
        <title>Complete genome sequence analysis of a novel alkane-degrading bacterial strain, Acinetobacter vivianii KJ-1, and its diesel degradation ability.</title>
        <authorList>
            <person name="Zhang Y."/>
            <person name="Song F."/>
            <person name="Wang J."/>
            <person name="Zhao Q."/>
            <person name="Zheng L."/>
            <person name="Wang Z."/>
            <person name="Zhang X."/>
            <person name="Gao Y."/>
            <person name="Chen G."/>
            <person name="Huang Y."/>
        </authorList>
    </citation>
    <scope>NUCLEOTIDE SEQUENCE</scope>
    <source>
        <strain evidence="6">KJ-1</strain>
    </source>
</reference>
<name>A0AAJ6NGW8_9GAMM</name>
<dbReference type="Gene3D" id="3.40.190.10">
    <property type="entry name" value="Periplasmic binding protein-like II"/>
    <property type="match status" value="2"/>
</dbReference>
<dbReference type="CDD" id="cd05466">
    <property type="entry name" value="PBP2_LTTR_substrate"/>
    <property type="match status" value="1"/>
</dbReference>
<organism evidence="6 7">
    <name type="scientific">Acinetobacter vivianii</name>
    <dbReference type="NCBI Taxonomy" id="1776742"/>
    <lineage>
        <taxon>Bacteria</taxon>
        <taxon>Pseudomonadati</taxon>
        <taxon>Pseudomonadota</taxon>
        <taxon>Gammaproteobacteria</taxon>
        <taxon>Moraxellales</taxon>
        <taxon>Moraxellaceae</taxon>
        <taxon>Acinetobacter</taxon>
    </lineage>
</organism>
<dbReference type="InterPro" id="IPR000847">
    <property type="entry name" value="LysR_HTH_N"/>
</dbReference>
<dbReference type="GO" id="GO:0003700">
    <property type="term" value="F:DNA-binding transcription factor activity"/>
    <property type="evidence" value="ECO:0007669"/>
    <property type="project" value="InterPro"/>
</dbReference>
<dbReference type="PROSITE" id="PS50931">
    <property type="entry name" value="HTH_LYSR"/>
    <property type="match status" value="1"/>
</dbReference>
<dbReference type="Proteomes" id="UP001199528">
    <property type="component" value="Chromosome"/>
</dbReference>
<dbReference type="SUPFAM" id="SSF46785">
    <property type="entry name" value="Winged helix' DNA-binding domain"/>
    <property type="match status" value="1"/>
</dbReference>
<dbReference type="AlphaFoldDB" id="A0AAJ6NGW8"/>
<evidence type="ECO:0000256" key="4">
    <source>
        <dbReference type="ARBA" id="ARBA00023163"/>
    </source>
</evidence>
<keyword evidence="4" id="KW-0804">Transcription</keyword>
<dbReference type="RefSeq" id="WP_272654619.1">
    <property type="nucleotide sequence ID" value="NZ_CP085083.1"/>
</dbReference>
<dbReference type="Pfam" id="PF00126">
    <property type="entry name" value="HTH_1"/>
    <property type="match status" value="1"/>
</dbReference>
<accession>A0AAJ6NGW8</accession>